<gene>
    <name evidence="9" type="ORF">X943_003151</name>
</gene>
<dbReference type="Gene3D" id="3.30.160.60">
    <property type="entry name" value="Classic Zinc Finger"/>
    <property type="match status" value="1"/>
</dbReference>
<feature type="domain" description="C2H2-type" evidence="8">
    <location>
        <begin position="37"/>
        <end position="60"/>
    </location>
</feature>
<dbReference type="GO" id="GO:0005634">
    <property type="term" value="C:nucleus"/>
    <property type="evidence" value="ECO:0007669"/>
    <property type="project" value="UniProtKB-SubCell"/>
</dbReference>
<evidence type="ECO:0000256" key="1">
    <source>
        <dbReference type="ARBA" id="ARBA00004123"/>
    </source>
</evidence>
<evidence type="ECO:0000259" key="8">
    <source>
        <dbReference type="PROSITE" id="PS50157"/>
    </source>
</evidence>
<dbReference type="Proteomes" id="UP001195914">
    <property type="component" value="Unassembled WGS sequence"/>
</dbReference>
<dbReference type="EMBL" id="JAHBMH010000044">
    <property type="protein sequence ID" value="KAK1936388.1"/>
    <property type="molecule type" value="Genomic_DNA"/>
</dbReference>
<evidence type="ECO:0000256" key="5">
    <source>
        <dbReference type="ARBA" id="ARBA00023242"/>
    </source>
</evidence>
<dbReference type="PANTHER" id="PTHR23215:SF0">
    <property type="entry name" value="BUB3-INTERACTING AND GLEBS MOTIF-CONTAINING PROTEIN ZNF207"/>
    <property type="match status" value="1"/>
</dbReference>
<comment type="caution">
    <text evidence="9">The sequence shown here is derived from an EMBL/GenBank/DDBJ whole genome shotgun (WGS) entry which is preliminary data.</text>
</comment>
<comment type="subcellular location">
    <subcellularLocation>
        <location evidence="1">Nucleus</location>
    </subcellularLocation>
</comment>
<reference evidence="9" key="2">
    <citation type="submission" date="2021-05" db="EMBL/GenBank/DDBJ databases">
        <authorList>
            <person name="Pain A."/>
        </authorList>
    </citation>
    <scope>NUCLEOTIDE SEQUENCE</scope>
    <source>
        <strain evidence="9">1802A</strain>
    </source>
</reference>
<evidence type="ECO:0000256" key="7">
    <source>
        <dbReference type="SAM" id="MobiDB-lite"/>
    </source>
</evidence>
<keyword evidence="10" id="KW-1185">Reference proteome</keyword>
<dbReference type="PROSITE" id="PS50157">
    <property type="entry name" value="ZINC_FINGER_C2H2_2"/>
    <property type="match status" value="1"/>
</dbReference>
<keyword evidence="5" id="KW-0539">Nucleus</keyword>
<dbReference type="AlphaFoldDB" id="A0AAD9GDF1"/>
<dbReference type="CDD" id="cd20908">
    <property type="entry name" value="SUF4-like"/>
    <property type="match status" value="1"/>
</dbReference>
<evidence type="ECO:0000256" key="4">
    <source>
        <dbReference type="ARBA" id="ARBA00022833"/>
    </source>
</evidence>
<feature type="compositionally biased region" description="Basic and acidic residues" evidence="7">
    <location>
        <begin position="338"/>
        <end position="350"/>
    </location>
</feature>
<dbReference type="InterPro" id="IPR013087">
    <property type="entry name" value="Znf_C2H2_type"/>
</dbReference>
<dbReference type="PANTHER" id="PTHR23215">
    <property type="entry name" value="ZINC FINGER PROTEIN 207"/>
    <property type="match status" value="1"/>
</dbReference>
<dbReference type="GO" id="GO:0008270">
    <property type="term" value="F:zinc ion binding"/>
    <property type="evidence" value="ECO:0007669"/>
    <property type="project" value="UniProtKB-KW"/>
</dbReference>
<name>A0AAD9GDF1_BABDI</name>
<reference evidence="9" key="1">
    <citation type="journal article" date="2014" name="Nucleic Acids Res.">
        <title>The evolutionary dynamics of variant antigen genes in Babesia reveal a history of genomic innovation underlying host-parasite interaction.</title>
        <authorList>
            <person name="Jackson A.P."/>
            <person name="Otto T.D."/>
            <person name="Darby A."/>
            <person name="Ramaprasad A."/>
            <person name="Xia D."/>
            <person name="Echaide I.E."/>
            <person name="Farber M."/>
            <person name="Gahlot S."/>
            <person name="Gamble J."/>
            <person name="Gupta D."/>
            <person name="Gupta Y."/>
            <person name="Jackson L."/>
            <person name="Malandrin L."/>
            <person name="Malas T.B."/>
            <person name="Moussa E."/>
            <person name="Nair M."/>
            <person name="Reid A.J."/>
            <person name="Sanders M."/>
            <person name="Sharma J."/>
            <person name="Tracey A."/>
            <person name="Quail M.A."/>
            <person name="Weir W."/>
            <person name="Wastling J.M."/>
            <person name="Hall N."/>
            <person name="Willadsen P."/>
            <person name="Lingelbach K."/>
            <person name="Shiels B."/>
            <person name="Tait A."/>
            <person name="Berriman M."/>
            <person name="Allred D.R."/>
            <person name="Pain A."/>
        </authorList>
    </citation>
    <scope>NUCLEOTIDE SEQUENCE</scope>
    <source>
        <strain evidence="9">1802A</strain>
    </source>
</reference>
<dbReference type="PROSITE" id="PS00028">
    <property type="entry name" value="ZINC_FINGER_C2H2_1"/>
    <property type="match status" value="1"/>
</dbReference>
<feature type="region of interest" description="Disordered" evidence="7">
    <location>
        <begin position="325"/>
        <end position="353"/>
    </location>
</feature>
<keyword evidence="3 6" id="KW-0863">Zinc-finger</keyword>
<dbReference type="SMART" id="SM00355">
    <property type="entry name" value="ZnF_C2H2"/>
    <property type="match status" value="2"/>
</dbReference>
<keyword evidence="4" id="KW-0862">Zinc</keyword>
<keyword evidence="2" id="KW-0479">Metal-binding</keyword>
<organism evidence="9 10">
    <name type="scientific">Babesia divergens</name>
    <dbReference type="NCBI Taxonomy" id="32595"/>
    <lineage>
        <taxon>Eukaryota</taxon>
        <taxon>Sar</taxon>
        <taxon>Alveolata</taxon>
        <taxon>Apicomplexa</taxon>
        <taxon>Aconoidasida</taxon>
        <taxon>Piroplasmida</taxon>
        <taxon>Babesiidae</taxon>
        <taxon>Babesia</taxon>
    </lineage>
</organism>
<evidence type="ECO:0000256" key="3">
    <source>
        <dbReference type="ARBA" id="ARBA00022771"/>
    </source>
</evidence>
<protein>
    <submittedName>
        <fullName evidence="9">Zinc finger protein 207</fullName>
    </submittedName>
</protein>
<evidence type="ECO:0000256" key="6">
    <source>
        <dbReference type="PROSITE-ProRule" id="PRU00042"/>
    </source>
</evidence>
<sequence length="422" mass="45997">MGRKSRKRLQLKPFCYFCNREFDDEKVLIQHQKAKHFKCEQCNRKLETANGLAVHMQQVHKVIQRKVPCAMEGRDDVNSVVQGMYGIPFDIIEEYQAKHQKKIGDIDSKRQQRISWAVVSAAPTPEQFLAQLAVGNVYFPGFTTAPETYMSAPRYSPVPAQATLYNHEGQNMYQQGAPMNFGAGYMNPSNAPGAHGYQAPALGREEKRGHRFTNGYGTSGFQSQDDLAKTKGFGPSGSGPLILGPKGVPIESSPGASNFSSTQTAVRPSGISANGALTGSMGITQTPRGFSNAPGLLPKTAGFSDAPGFSKPAGFRDPHGVTAPKGFSDAPGGFSDAPYREKSFSDKGERLGTSLNEQEKMVEASSARKSKPPQTQYYRSIGVAPLYTPPPTLANTKLAYDIDAVSIEERRAKLLYKWEDTL</sequence>
<evidence type="ECO:0000313" key="9">
    <source>
        <dbReference type="EMBL" id="KAK1936388.1"/>
    </source>
</evidence>
<proteinExistence type="predicted"/>
<accession>A0AAD9GDF1</accession>
<evidence type="ECO:0000313" key="10">
    <source>
        <dbReference type="Proteomes" id="UP001195914"/>
    </source>
</evidence>
<evidence type="ECO:0000256" key="2">
    <source>
        <dbReference type="ARBA" id="ARBA00022723"/>
    </source>
</evidence>